<evidence type="ECO:0000256" key="1">
    <source>
        <dbReference type="SAM" id="MobiDB-lite"/>
    </source>
</evidence>
<evidence type="ECO:0000313" key="2">
    <source>
        <dbReference type="EMBL" id="KXX80152.1"/>
    </source>
</evidence>
<dbReference type="OrthoDB" id="5229512at2759"/>
<feature type="region of interest" description="Disordered" evidence="1">
    <location>
        <begin position="52"/>
        <end position="85"/>
    </location>
</feature>
<dbReference type="VEuPathDB" id="FungiDB:MMYC01_204129"/>
<dbReference type="Proteomes" id="UP000078237">
    <property type="component" value="Unassembled WGS sequence"/>
</dbReference>
<gene>
    <name evidence="2" type="ORF">MMYC01_204129</name>
</gene>
<protein>
    <submittedName>
        <fullName evidence="2">Uncharacterized protein</fullName>
    </submittedName>
</protein>
<keyword evidence="3" id="KW-1185">Reference proteome</keyword>
<feature type="compositionally biased region" description="Acidic residues" evidence="1">
    <location>
        <begin position="69"/>
        <end position="81"/>
    </location>
</feature>
<evidence type="ECO:0000313" key="3">
    <source>
        <dbReference type="Proteomes" id="UP000078237"/>
    </source>
</evidence>
<dbReference type="EMBL" id="LCTW02000067">
    <property type="protein sequence ID" value="KXX80152.1"/>
    <property type="molecule type" value="Genomic_DNA"/>
</dbReference>
<accession>A0A175W9F9</accession>
<feature type="compositionally biased region" description="Basic and acidic residues" evidence="1">
    <location>
        <begin position="149"/>
        <end position="165"/>
    </location>
</feature>
<comment type="caution">
    <text evidence="2">The sequence shown here is derived from an EMBL/GenBank/DDBJ whole genome shotgun (WGS) entry which is preliminary data.</text>
</comment>
<dbReference type="AlphaFoldDB" id="A0A175W9F9"/>
<feature type="region of interest" description="Disordered" evidence="1">
    <location>
        <begin position="141"/>
        <end position="168"/>
    </location>
</feature>
<sequence>MVTRRFEYFFDLPPEIREHILSYICLFPGGVLVGGGVGGANVPAAGAAADLGASPKHAGGALTSRDEGHDDADDDDDDDERDQVVANPPLDLFLASPFFYREAGDLYYGRNAFHLDFGGLSSSSSTTTAVNSSAAWGRRRNMRRWQQWQRDEQDNESGRRSGDTSRKRKWGGSVVMRLLTDADAAGARGRIRSVVCYIARFGALTMGHVVPALTSMVLGGELKRVRVDVREGAKGGRQQALRGMVNRGLDLTGNPALKSLLVLLTDPDIERGQLRVSRRFHTQFWCQFHCEAGCVTSRSNTSDEEDGGHGGDFLEVDIYKLVQTLGQGVEFRIKKVGNGRVL</sequence>
<reference evidence="2 3" key="1">
    <citation type="journal article" date="2016" name="Genome Announc.">
        <title>Genome Sequence of Madurella mycetomatis mm55, Isolated from a Human Mycetoma Case in Sudan.</title>
        <authorList>
            <person name="Smit S."/>
            <person name="Derks M.F."/>
            <person name="Bervoets S."/>
            <person name="Fahal A."/>
            <person name="van Leeuwen W."/>
            <person name="van Belkum A."/>
            <person name="van de Sande W.W."/>
        </authorList>
    </citation>
    <scope>NUCLEOTIDE SEQUENCE [LARGE SCALE GENOMIC DNA]</scope>
    <source>
        <strain evidence="3">mm55</strain>
    </source>
</reference>
<organism evidence="2 3">
    <name type="scientific">Madurella mycetomatis</name>
    <dbReference type="NCBI Taxonomy" id="100816"/>
    <lineage>
        <taxon>Eukaryota</taxon>
        <taxon>Fungi</taxon>
        <taxon>Dikarya</taxon>
        <taxon>Ascomycota</taxon>
        <taxon>Pezizomycotina</taxon>
        <taxon>Sordariomycetes</taxon>
        <taxon>Sordariomycetidae</taxon>
        <taxon>Sordariales</taxon>
        <taxon>Sordariales incertae sedis</taxon>
        <taxon>Madurella</taxon>
    </lineage>
</organism>
<name>A0A175W9F9_9PEZI</name>
<proteinExistence type="predicted"/>